<dbReference type="PANTHER" id="PTHR13621">
    <property type="entry name" value="PROLINE-RICH PROTEIN PRCC"/>
    <property type="match status" value="1"/>
</dbReference>
<name>A0A1I8P1V2_STOCA</name>
<dbReference type="STRING" id="35570.A0A1I8P1V2"/>
<dbReference type="Pfam" id="PF10253">
    <property type="entry name" value="PRCC"/>
    <property type="match status" value="1"/>
</dbReference>
<protein>
    <recommendedName>
        <fullName evidence="4">Proline-rich protein PRCC</fullName>
    </recommendedName>
</protein>
<dbReference type="EnsemblMetazoa" id="SCAU004092-RA">
    <property type="protein sequence ID" value="SCAU004092-PA"/>
    <property type="gene ID" value="SCAU004092"/>
</dbReference>
<organism evidence="2 3">
    <name type="scientific">Stomoxys calcitrans</name>
    <name type="common">Stable fly</name>
    <name type="synonym">Conops calcitrans</name>
    <dbReference type="NCBI Taxonomy" id="35570"/>
    <lineage>
        <taxon>Eukaryota</taxon>
        <taxon>Metazoa</taxon>
        <taxon>Ecdysozoa</taxon>
        <taxon>Arthropoda</taxon>
        <taxon>Hexapoda</taxon>
        <taxon>Insecta</taxon>
        <taxon>Pterygota</taxon>
        <taxon>Neoptera</taxon>
        <taxon>Endopterygota</taxon>
        <taxon>Diptera</taxon>
        <taxon>Brachycera</taxon>
        <taxon>Muscomorpha</taxon>
        <taxon>Muscoidea</taxon>
        <taxon>Muscidae</taxon>
        <taxon>Stomoxys</taxon>
    </lineage>
</organism>
<dbReference type="VEuPathDB" id="VectorBase:SCAU004092"/>
<proteinExistence type="predicted"/>
<evidence type="ECO:0008006" key="4">
    <source>
        <dbReference type="Google" id="ProtNLM"/>
    </source>
</evidence>
<evidence type="ECO:0000313" key="2">
    <source>
        <dbReference type="EnsemblMetazoa" id="SCAU004092-PA"/>
    </source>
</evidence>
<dbReference type="PANTHER" id="PTHR13621:SF2">
    <property type="entry name" value="PROLINE-RICH PROTEIN PRCC"/>
    <property type="match status" value="1"/>
</dbReference>
<dbReference type="AlphaFoldDB" id="A0A1I8P1V2"/>
<evidence type="ECO:0000256" key="1">
    <source>
        <dbReference type="SAM" id="MobiDB-lite"/>
    </source>
</evidence>
<feature type="region of interest" description="Disordered" evidence="1">
    <location>
        <begin position="1"/>
        <end position="65"/>
    </location>
</feature>
<sequence length="431" mass="48314">MSLVAYDDSSDGDSEYEDNKEPETLTTKPLAESGQISDDDDEYLHQSEEEPRKTFSLSLPKPHKESTIQEIVGQLSTTFSALPTPKTLQTDAVEEDDEYLHKKDKFVSSEVKPPPINKGPVKISIPSLKDFQDVQEERKEKAKINSDVKGKDLSKGSGLLSILPKAKSERDFSKTDCNQQKDNVDVPTKTSHFTSSLVPDTVKYRRPAYSTEGINDDVKPIKKITPQRKSHTAAIKDVEEDEDDDNNGAKNENDFFSLSNDNFSLPDICSNEINMMVAKKAAKIAEASKNYLKEAESNSTIEQEVANRNQLELEAARKRYQESQLDSEATQALVGSSAKRRKNHGDGIQIVDINSDQILPDREEWMRNALASSTTYQPTGVLVDEEPQAGTRRKHQITYLAHKAKANEAELQAMWAANRQNRRATQSKYGF</sequence>
<dbReference type="InterPro" id="IPR018800">
    <property type="entry name" value="PRCC"/>
</dbReference>
<feature type="region of interest" description="Disordered" evidence="1">
    <location>
        <begin position="104"/>
        <end position="124"/>
    </location>
</feature>
<dbReference type="KEGG" id="scac:106093338"/>
<feature type="compositionally biased region" description="Basic and acidic residues" evidence="1">
    <location>
        <begin position="43"/>
        <end position="53"/>
    </location>
</feature>
<dbReference type="Proteomes" id="UP000095300">
    <property type="component" value="Unassembled WGS sequence"/>
</dbReference>
<evidence type="ECO:0000313" key="3">
    <source>
        <dbReference type="Proteomes" id="UP000095300"/>
    </source>
</evidence>
<feature type="region of interest" description="Disordered" evidence="1">
    <location>
        <begin position="165"/>
        <end position="194"/>
    </location>
</feature>
<dbReference type="GO" id="GO:0005634">
    <property type="term" value="C:nucleus"/>
    <property type="evidence" value="ECO:0007669"/>
    <property type="project" value="TreeGrafter"/>
</dbReference>
<gene>
    <name evidence="2" type="primary">106093338</name>
</gene>
<reference evidence="2" key="1">
    <citation type="submission" date="2020-05" db="UniProtKB">
        <authorList>
            <consortium name="EnsemblMetazoa"/>
        </authorList>
    </citation>
    <scope>IDENTIFICATION</scope>
    <source>
        <strain evidence="2">USDA</strain>
    </source>
</reference>
<feature type="region of interest" description="Disordered" evidence="1">
    <location>
        <begin position="223"/>
        <end position="256"/>
    </location>
</feature>
<keyword evidence="3" id="KW-1185">Reference proteome</keyword>
<accession>A0A1I8P1V2</accession>
<dbReference type="OrthoDB" id="206969at2759"/>